<dbReference type="PIRSF" id="PIRSF005290">
    <property type="entry name" value="NOT_su_3_5"/>
    <property type="match status" value="1"/>
</dbReference>
<dbReference type="InterPro" id="IPR040168">
    <property type="entry name" value="Not2/3/5"/>
</dbReference>
<gene>
    <name evidence="15" type="ORF">M427DRAFT_114193</name>
</gene>
<feature type="compositionally biased region" description="Polar residues" evidence="12">
    <location>
        <begin position="448"/>
        <end position="459"/>
    </location>
</feature>
<feature type="compositionally biased region" description="Polar residues" evidence="12">
    <location>
        <begin position="487"/>
        <end position="496"/>
    </location>
</feature>
<dbReference type="Gene3D" id="2.30.30.1020">
    <property type="entry name" value="CCR4-NOT complex subunit 2/3/5, C-terminal domain"/>
    <property type="match status" value="1"/>
</dbReference>
<proteinExistence type="inferred from homology"/>
<feature type="compositionally biased region" description="Low complexity" evidence="12">
    <location>
        <begin position="475"/>
        <end position="485"/>
    </location>
</feature>
<dbReference type="Proteomes" id="UP000070544">
    <property type="component" value="Unassembled WGS sequence"/>
</dbReference>
<dbReference type="InterPro" id="IPR007282">
    <property type="entry name" value="NOT2/3/5_C"/>
</dbReference>
<evidence type="ECO:0000256" key="6">
    <source>
        <dbReference type="ARBA" id="ARBA00022553"/>
    </source>
</evidence>
<comment type="function">
    <text evidence="10">Acts as component of the CCR4-NOT core complex, which in the nucleus seems to be a general transcription factor, and in the cytoplasm the major mRNA deadenylase involved in mRNA turnover. The NOT protein subcomplex negatively regulates the basal and activated transcription of many genes. Preferentially affects TC-type TATA element-dependent transcription. Could directly or indirectly inhibit component(s) of the general transcription machinery.</text>
</comment>
<dbReference type="Pfam" id="PF04153">
    <property type="entry name" value="NOT2_3_5_C"/>
    <property type="match status" value="1"/>
</dbReference>
<keyword evidence="7 10" id="KW-0805">Transcription regulation</keyword>
<evidence type="ECO:0000256" key="10">
    <source>
        <dbReference type="PIRNR" id="PIRNR005290"/>
    </source>
</evidence>
<dbReference type="OrthoDB" id="293823at2759"/>
<dbReference type="GO" id="GO:0030015">
    <property type="term" value="C:CCR4-NOT core complex"/>
    <property type="evidence" value="ECO:0007669"/>
    <property type="project" value="UniProtKB-UniRule"/>
</dbReference>
<evidence type="ECO:0000313" key="16">
    <source>
        <dbReference type="Proteomes" id="UP000070544"/>
    </source>
</evidence>
<evidence type="ECO:0000256" key="4">
    <source>
        <dbReference type="ARBA" id="ARBA00022490"/>
    </source>
</evidence>
<keyword evidence="11" id="KW-0175">Coiled coil</keyword>
<evidence type="ECO:0000256" key="5">
    <source>
        <dbReference type="ARBA" id="ARBA00022491"/>
    </source>
</evidence>
<feature type="domain" description="CCR4-Not complex component Not N-terminal" evidence="13">
    <location>
        <begin position="4"/>
        <end position="232"/>
    </location>
</feature>
<dbReference type="AlphaFoldDB" id="A0A139A6S0"/>
<sequence>MALKKLQVEIDKTFKKVTEGVDQFEELHNKLQAATSYAQREKYEGELKREIKKLQRHRDQIKSWIASPDIKDKKQLMDNRVLIEKQMERFKAIERELKTKAYSKEGLSQPGRVDPLDALKGQITTWLVDQLDRLSALVDKLEAESEQLQAVAKRGKKVDPEKKERLAMIERQVERHKYQTEKLEVVQRALENGNLQVEKVQSVQEDVEYYLDQAEAGEFPDGEGLYDDLDLDEAELGTDDDDDEDDDEEMATSPVRETSLKDEHELSPHPKVENSPGKSVRRSSVGVIKEHEEHSKAAQLVSPVRTNAKPPTTTPTTTPRTTAPAAATTSKPPAPRAGPPTPVTVPPHPSAPGPLTAPAQGKVQALPPRPFAAVTRGASAPNSSIPGGPNAPAQSTTTATPTGPPRGYSAVAAAVASSGAHAADEKVGAAALTEEKRAPTAVKAVPASKTTSVKATSAPSEKDVIDAKVEKDQQAGVAAAGEVAGPNASNGAVSVTSKEEVGQQLSPTSVTATSKSQPAPIQTQSTATATPSTAPQATSSVPSGTGISTPAQPEPPNDSRLPPSLEDLVNSFEAAKARTSASSEDVSFARSMLEVSFGMIPEPTDSEKPRKYVPKAPYPTPLYYPQTPSPLFEDPLLFERFDIDTLFFIFYYQQGTYQQFLAARELKRQSWRFHKKYLTWFQRHEEPKVITDEYEQGTYIYFDYEGAWVQRKKTDFRFEYRFLEDAEV</sequence>
<dbReference type="STRING" id="1344416.A0A139A6S0"/>
<dbReference type="OMA" id="YKPQTPY"/>
<dbReference type="GO" id="GO:0005634">
    <property type="term" value="C:nucleus"/>
    <property type="evidence" value="ECO:0007669"/>
    <property type="project" value="UniProtKB-SubCell"/>
</dbReference>
<dbReference type="FunFam" id="2.30.30.1020:FF:000006">
    <property type="entry name" value="CCR4-NOT transcription complex, subunit 3"/>
    <property type="match status" value="1"/>
</dbReference>
<keyword evidence="4 10" id="KW-0963">Cytoplasm</keyword>
<keyword evidence="8 10" id="KW-0804">Transcription</keyword>
<keyword evidence="9 10" id="KW-0539">Nucleus</keyword>
<keyword evidence="16" id="KW-1185">Reference proteome</keyword>
<feature type="compositionally biased region" description="Low complexity" evidence="12">
    <location>
        <begin position="517"/>
        <end position="543"/>
    </location>
</feature>
<keyword evidence="5 10" id="KW-0678">Repressor</keyword>
<evidence type="ECO:0000256" key="12">
    <source>
        <dbReference type="SAM" id="MobiDB-lite"/>
    </source>
</evidence>
<feature type="compositionally biased region" description="Acidic residues" evidence="12">
    <location>
        <begin position="218"/>
        <end position="250"/>
    </location>
</feature>
<evidence type="ECO:0000256" key="1">
    <source>
        <dbReference type="ARBA" id="ARBA00004123"/>
    </source>
</evidence>
<dbReference type="PANTHER" id="PTHR23326">
    <property type="entry name" value="CCR4 NOT-RELATED"/>
    <property type="match status" value="1"/>
</dbReference>
<dbReference type="InterPro" id="IPR038635">
    <property type="entry name" value="CCR4-NOT_su2/3/5_C_sf"/>
</dbReference>
<dbReference type="GO" id="GO:0006355">
    <property type="term" value="P:regulation of DNA-templated transcription"/>
    <property type="evidence" value="ECO:0007669"/>
    <property type="project" value="InterPro"/>
</dbReference>
<evidence type="ECO:0000256" key="2">
    <source>
        <dbReference type="ARBA" id="ARBA00004496"/>
    </source>
</evidence>
<dbReference type="GO" id="GO:0000932">
    <property type="term" value="C:P-body"/>
    <property type="evidence" value="ECO:0007669"/>
    <property type="project" value="UniProtKB-UniRule"/>
</dbReference>
<feature type="coiled-coil region" evidence="11">
    <location>
        <begin position="131"/>
        <end position="158"/>
    </location>
</feature>
<evidence type="ECO:0000313" key="15">
    <source>
        <dbReference type="EMBL" id="KXS12338.1"/>
    </source>
</evidence>
<dbReference type="EMBL" id="KQ965789">
    <property type="protein sequence ID" value="KXS12338.1"/>
    <property type="molecule type" value="Genomic_DNA"/>
</dbReference>
<reference evidence="15 16" key="1">
    <citation type="journal article" date="2015" name="Genome Biol. Evol.">
        <title>Phylogenomic analyses indicate that early fungi evolved digesting cell walls of algal ancestors of land plants.</title>
        <authorList>
            <person name="Chang Y."/>
            <person name="Wang S."/>
            <person name="Sekimoto S."/>
            <person name="Aerts A.L."/>
            <person name="Choi C."/>
            <person name="Clum A."/>
            <person name="LaButti K.M."/>
            <person name="Lindquist E.A."/>
            <person name="Yee Ngan C."/>
            <person name="Ohm R.A."/>
            <person name="Salamov A.A."/>
            <person name="Grigoriev I.V."/>
            <person name="Spatafora J.W."/>
            <person name="Berbee M.L."/>
        </authorList>
    </citation>
    <scope>NUCLEOTIDE SEQUENCE [LARGE SCALE GENOMIC DNA]</scope>
    <source>
        <strain evidence="15 16">JEL478</strain>
    </source>
</reference>
<feature type="compositionally biased region" description="Polar residues" evidence="12">
    <location>
        <begin position="503"/>
        <end position="516"/>
    </location>
</feature>
<feature type="region of interest" description="Disordered" evidence="12">
    <location>
        <begin position="434"/>
        <end position="565"/>
    </location>
</feature>
<comment type="subcellular location">
    <subcellularLocation>
        <location evidence="2 10">Cytoplasm</location>
    </subcellularLocation>
    <subcellularLocation>
        <location evidence="1 10">Nucleus</location>
    </subcellularLocation>
</comment>
<protein>
    <recommendedName>
        <fullName evidence="10">General negative regulator of transcription subunit</fullName>
    </recommendedName>
</protein>
<feature type="compositionally biased region" description="Basic and acidic residues" evidence="12">
    <location>
        <begin position="258"/>
        <end position="272"/>
    </location>
</feature>
<accession>A0A139A6S0</accession>
<dbReference type="InterPro" id="IPR012270">
    <property type="entry name" value="CCR4-NOT_su3/5"/>
</dbReference>
<dbReference type="InterPro" id="IPR007207">
    <property type="entry name" value="Not_N"/>
</dbReference>
<evidence type="ECO:0000256" key="8">
    <source>
        <dbReference type="ARBA" id="ARBA00023163"/>
    </source>
</evidence>
<feature type="compositionally biased region" description="Low complexity" evidence="12">
    <location>
        <begin position="390"/>
        <end position="401"/>
    </location>
</feature>
<feature type="compositionally biased region" description="Pro residues" evidence="12">
    <location>
        <begin position="332"/>
        <end position="352"/>
    </location>
</feature>
<keyword evidence="6" id="KW-0597">Phosphoprotein</keyword>
<evidence type="ECO:0000256" key="7">
    <source>
        <dbReference type="ARBA" id="ARBA00023015"/>
    </source>
</evidence>
<evidence type="ECO:0000256" key="9">
    <source>
        <dbReference type="ARBA" id="ARBA00023242"/>
    </source>
</evidence>
<organism evidence="15 16">
    <name type="scientific">Gonapodya prolifera (strain JEL478)</name>
    <name type="common">Monoblepharis prolifera</name>
    <dbReference type="NCBI Taxonomy" id="1344416"/>
    <lineage>
        <taxon>Eukaryota</taxon>
        <taxon>Fungi</taxon>
        <taxon>Fungi incertae sedis</taxon>
        <taxon>Chytridiomycota</taxon>
        <taxon>Chytridiomycota incertae sedis</taxon>
        <taxon>Monoblepharidomycetes</taxon>
        <taxon>Monoblepharidales</taxon>
        <taxon>Gonapodyaceae</taxon>
        <taxon>Gonapodya</taxon>
    </lineage>
</organism>
<evidence type="ECO:0000256" key="11">
    <source>
        <dbReference type="SAM" id="Coils"/>
    </source>
</evidence>
<dbReference type="GO" id="GO:0000289">
    <property type="term" value="P:nuclear-transcribed mRNA poly(A) tail shortening"/>
    <property type="evidence" value="ECO:0007669"/>
    <property type="project" value="EnsemblFungi"/>
</dbReference>
<evidence type="ECO:0000259" key="14">
    <source>
        <dbReference type="Pfam" id="PF04153"/>
    </source>
</evidence>
<comment type="similarity">
    <text evidence="3 10">Belongs to the CNOT2/3/5 family.</text>
</comment>
<feature type="domain" description="NOT2/NOT3/NOT5 C-terminal" evidence="14">
    <location>
        <begin position="599"/>
        <end position="723"/>
    </location>
</feature>
<feature type="compositionally biased region" description="Basic and acidic residues" evidence="12">
    <location>
        <begin position="460"/>
        <end position="473"/>
    </location>
</feature>
<evidence type="ECO:0000256" key="3">
    <source>
        <dbReference type="ARBA" id="ARBA00007682"/>
    </source>
</evidence>
<dbReference type="Pfam" id="PF04065">
    <property type="entry name" value="Not3"/>
    <property type="match status" value="1"/>
</dbReference>
<feature type="compositionally biased region" description="Low complexity" evidence="12">
    <location>
        <begin position="308"/>
        <end position="331"/>
    </location>
</feature>
<keyword evidence="10" id="KW-0010">Activator</keyword>
<evidence type="ECO:0000259" key="13">
    <source>
        <dbReference type="Pfam" id="PF04065"/>
    </source>
</evidence>
<feature type="region of interest" description="Disordered" evidence="12">
    <location>
        <begin position="215"/>
        <end position="407"/>
    </location>
</feature>
<name>A0A139A6S0_GONPJ</name>